<proteinExistence type="predicted"/>
<protein>
    <submittedName>
        <fullName evidence="1">Uncharacterized protein</fullName>
    </submittedName>
</protein>
<gene>
    <name evidence="1" type="ORF">S01H1_81030</name>
</gene>
<feature type="non-terminal residue" evidence="1">
    <location>
        <position position="1"/>
    </location>
</feature>
<sequence length="43" mass="4619">VAILKASSCYVSEAAQELPELGGSITAREEKILNVTVHGLQRH</sequence>
<reference evidence="1" key="1">
    <citation type="journal article" date="2014" name="Front. Microbiol.">
        <title>High frequency of phylogenetically diverse reductive dehalogenase-homologous genes in deep subseafloor sedimentary metagenomes.</title>
        <authorList>
            <person name="Kawai M."/>
            <person name="Futagami T."/>
            <person name="Toyoda A."/>
            <person name="Takaki Y."/>
            <person name="Nishi S."/>
            <person name="Hori S."/>
            <person name="Arai W."/>
            <person name="Tsubouchi T."/>
            <person name="Morono Y."/>
            <person name="Uchiyama I."/>
            <person name="Ito T."/>
            <person name="Fujiyama A."/>
            <person name="Inagaki F."/>
            <person name="Takami H."/>
        </authorList>
    </citation>
    <scope>NUCLEOTIDE SEQUENCE</scope>
    <source>
        <strain evidence="1">Expedition CK06-06</strain>
    </source>
</reference>
<comment type="caution">
    <text evidence="1">The sequence shown here is derived from an EMBL/GenBank/DDBJ whole genome shotgun (WGS) entry which is preliminary data.</text>
</comment>
<evidence type="ECO:0000313" key="1">
    <source>
        <dbReference type="EMBL" id="GAG51661.1"/>
    </source>
</evidence>
<name>X0ZU00_9ZZZZ</name>
<accession>X0ZU00</accession>
<dbReference type="AlphaFoldDB" id="X0ZU00"/>
<dbReference type="EMBL" id="BARS01054788">
    <property type="protein sequence ID" value="GAG51661.1"/>
    <property type="molecule type" value="Genomic_DNA"/>
</dbReference>
<organism evidence="1">
    <name type="scientific">marine sediment metagenome</name>
    <dbReference type="NCBI Taxonomy" id="412755"/>
    <lineage>
        <taxon>unclassified sequences</taxon>
        <taxon>metagenomes</taxon>
        <taxon>ecological metagenomes</taxon>
    </lineage>
</organism>